<dbReference type="Proteomes" id="UP000229740">
    <property type="component" value="Unassembled WGS sequence"/>
</dbReference>
<sequence>MLPRYRALKNLKGQLSASSYANETLTDTSMIESDYVEATWICQYKKIYFFLQFFPEKLFSCSATITRDSMKF</sequence>
<dbReference type="AlphaFoldDB" id="A0A2G6E6P9"/>
<gene>
    <name evidence="1" type="ORF">CSB45_07025</name>
</gene>
<reference evidence="1 2" key="1">
    <citation type="submission" date="2017-10" db="EMBL/GenBank/DDBJ databases">
        <title>Novel microbial diversity and functional potential in the marine mammal oral microbiome.</title>
        <authorList>
            <person name="Dudek N.K."/>
            <person name="Sun C.L."/>
            <person name="Burstein D."/>
            <person name="Kantor R.S."/>
            <person name="Aliaga Goltsman D.S."/>
            <person name="Bik E.M."/>
            <person name="Thomas B.C."/>
            <person name="Banfield J.F."/>
            <person name="Relman D.A."/>
        </authorList>
    </citation>
    <scope>NUCLEOTIDE SEQUENCE [LARGE SCALE GENOMIC DNA]</scope>
    <source>
        <strain evidence="1">DOLZORAL124_49_17</strain>
    </source>
</reference>
<evidence type="ECO:0000313" key="1">
    <source>
        <dbReference type="EMBL" id="PID57572.1"/>
    </source>
</evidence>
<dbReference type="EMBL" id="PDPS01000026">
    <property type="protein sequence ID" value="PID57572.1"/>
    <property type="molecule type" value="Genomic_DNA"/>
</dbReference>
<comment type="caution">
    <text evidence="1">The sequence shown here is derived from an EMBL/GenBank/DDBJ whole genome shotgun (WGS) entry which is preliminary data.</text>
</comment>
<proteinExistence type="predicted"/>
<name>A0A2G6E6P9_9BACT</name>
<accession>A0A2G6E6P9</accession>
<evidence type="ECO:0000313" key="2">
    <source>
        <dbReference type="Proteomes" id="UP000229740"/>
    </source>
</evidence>
<organism evidence="1 2">
    <name type="scientific">candidate division KSB3 bacterium</name>
    <dbReference type="NCBI Taxonomy" id="2044937"/>
    <lineage>
        <taxon>Bacteria</taxon>
        <taxon>candidate division KSB3</taxon>
    </lineage>
</organism>
<protein>
    <submittedName>
        <fullName evidence="1">Uncharacterized protein</fullName>
    </submittedName>
</protein>